<reference evidence="1" key="1">
    <citation type="submission" date="2021-06" db="EMBL/GenBank/DDBJ databases">
        <authorList>
            <person name="Kallberg Y."/>
            <person name="Tangrot J."/>
            <person name="Rosling A."/>
        </authorList>
    </citation>
    <scope>NUCLEOTIDE SEQUENCE</scope>
    <source>
        <strain evidence="1">MA461A</strain>
    </source>
</reference>
<name>A0ACA9QX07_9GLOM</name>
<dbReference type="Proteomes" id="UP000789920">
    <property type="component" value="Unassembled WGS sequence"/>
</dbReference>
<organism evidence="1 2">
    <name type="scientific">Racocetra persica</name>
    <dbReference type="NCBI Taxonomy" id="160502"/>
    <lineage>
        <taxon>Eukaryota</taxon>
        <taxon>Fungi</taxon>
        <taxon>Fungi incertae sedis</taxon>
        <taxon>Mucoromycota</taxon>
        <taxon>Glomeromycotina</taxon>
        <taxon>Glomeromycetes</taxon>
        <taxon>Diversisporales</taxon>
        <taxon>Gigasporaceae</taxon>
        <taxon>Racocetra</taxon>
    </lineage>
</organism>
<sequence>NWSVPQKNTTCAIRLRSTDSSRRTGYKSSLDLTHIFYLHNTTGIRRKGSSEVDQGRKLRKRVYINYTESDVETNSESDVETNSESDSESNYVEQTSKSTNINYKLGRGCFVNNTLKEKANPSHNLWKRQKVNDKSDNYSEAESKNIISSEVSAKDNNLYIDGVNIRAAIKTWRKSTKYVDEINKQDLLYYNIIDTIETSATKARVIFKDEWDKMINTIESTINPEESRSEEPQNKEPQNEKPRNEESQNEKPGSEEPRNEELGNEEPRNEELGNEEPQNMKKYIKEFMSKLTTWAQLENVLKNKKAELQDYSSEKYKKQALKLATIFKNQFEDDRNTFTEEQTEYNFIINFVSQIFKLLFKDNKSLKLDWGEKTLKASAVLKNELLQDDYRRSHGNKIDLVMSIVDIKLESIIMEVSGSPNEQDHTHYVGDRNKIAKMLKIIINYTITKYPGSFEVFRKIKVYGIQIYSKL</sequence>
<evidence type="ECO:0000313" key="2">
    <source>
        <dbReference type="Proteomes" id="UP000789920"/>
    </source>
</evidence>
<comment type="caution">
    <text evidence="1">The sequence shown here is derived from an EMBL/GenBank/DDBJ whole genome shotgun (WGS) entry which is preliminary data.</text>
</comment>
<accession>A0ACA9QX07</accession>
<protein>
    <submittedName>
        <fullName evidence="1">13972_t:CDS:1</fullName>
    </submittedName>
</protein>
<dbReference type="EMBL" id="CAJVQC010039208">
    <property type="protein sequence ID" value="CAG8767960.1"/>
    <property type="molecule type" value="Genomic_DNA"/>
</dbReference>
<evidence type="ECO:0000313" key="1">
    <source>
        <dbReference type="EMBL" id="CAG8767960.1"/>
    </source>
</evidence>
<gene>
    <name evidence="1" type="ORF">RPERSI_LOCUS16038</name>
</gene>
<feature type="non-terminal residue" evidence="1">
    <location>
        <position position="471"/>
    </location>
</feature>
<feature type="non-terminal residue" evidence="1">
    <location>
        <position position="1"/>
    </location>
</feature>
<keyword evidence="2" id="KW-1185">Reference proteome</keyword>
<proteinExistence type="predicted"/>